<name>A0ABT8C8K3_9BACT</name>
<accession>A0ABT8C8K3</accession>
<reference evidence="2" key="1">
    <citation type="journal article" date="2019" name="Int. J. Syst. Evol. Microbiol.">
        <title>The Global Catalogue of Microorganisms (GCM) 10K type strain sequencing project: providing services to taxonomists for standard genome sequencing and annotation.</title>
        <authorList>
            <consortium name="The Broad Institute Genomics Platform"/>
            <consortium name="The Broad Institute Genome Sequencing Center for Infectious Disease"/>
            <person name="Wu L."/>
            <person name="Ma J."/>
        </authorList>
    </citation>
    <scope>NUCLEOTIDE SEQUENCE [LARGE SCALE GENOMIC DNA]</scope>
    <source>
        <strain evidence="2">CECT 7706</strain>
    </source>
</reference>
<dbReference type="Proteomes" id="UP001236663">
    <property type="component" value="Unassembled WGS sequence"/>
</dbReference>
<evidence type="ECO:0000313" key="1">
    <source>
        <dbReference type="EMBL" id="MDN3688701.1"/>
    </source>
</evidence>
<comment type="caution">
    <text evidence="1">The sequence shown here is derived from an EMBL/GenBank/DDBJ whole genome shotgun (WGS) entry which is preliminary data.</text>
</comment>
<protein>
    <submittedName>
        <fullName evidence="1">Uncharacterized protein</fullName>
    </submittedName>
</protein>
<organism evidence="1 2">
    <name type="scientific">Cyclobacterium jeungdonense</name>
    <dbReference type="NCBI Taxonomy" id="708087"/>
    <lineage>
        <taxon>Bacteria</taxon>
        <taxon>Pseudomonadati</taxon>
        <taxon>Bacteroidota</taxon>
        <taxon>Cytophagia</taxon>
        <taxon>Cytophagales</taxon>
        <taxon>Cyclobacteriaceae</taxon>
        <taxon>Cyclobacterium</taxon>
    </lineage>
</organism>
<dbReference type="EMBL" id="JAUFQS010000012">
    <property type="protein sequence ID" value="MDN3688701.1"/>
    <property type="molecule type" value="Genomic_DNA"/>
</dbReference>
<sequence>MENLSKNKEKPNPSPATKIRSISEILKEADATDELTVLSDSWKEIVANIEHYPLVEIRFAKEHLVGLAKKMAKEHAEMMMPFFNSLFNNP</sequence>
<dbReference type="RefSeq" id="WP_163386494.1">
    <property type="nucleotide sequence ID" value="NZ_JAUFQS010000012.1"/>
</dbReference>
<keyword evidence="2" id="KW-1185">Reference proteome</keyword>
<gene>
    <name evidence="1" type="ORF">QWZ15_12735</name>
</gene>
<evidence type="ECO:0000313" key="2">
    <source>
        <dbReference type="Proteomes" id="UP001236663"/>
    </source>
</evidence>
<proteinExistence type="predicted"/>